<name>A0AAT9GUE7_9CREN</name>
<feature type="domain" description="Metalloprotease TldD/E N-terminal" evidence="2">
    <location>
        <begin position="35"/>
        <end position="67"/>
    </location>
</feature>
<evidence type="ECO:0000259" key="3">
    <source>
        <dbReference type="Pfam" id="PF19289"/>
    </source>
</evidence>
<accession>A0AAT9GUE7</accession>
<keyword evidence="1" id="KW-0175">Coiled coil</keyword>
<dbReference type="InterPro" id="IPR036059">
    <property type="entry name" value="TldD/PmbA_sf"/>
</dbReference>
<protein>
    <submittedName>
        <fullName evidence="5">TldD/PmbA family protein</fullName>
    </submittedName>
</protein>
<dbReference type="GO" id="GO:0005829">
    <property type="term" value="C:cytosol"/>
    <property type="evidence" value="ECO:0007669"/>
    <property type="project" value="TreeGrafter"/>
</dbReference>
<dbReference type="InterPro" id="IPR047657">
    <property type="entry name" value="PmbA"/>
</dbReference>
<dbReference type="InterPro" id="IPR045570">
    <property type="entry name" value="Metalloprtase-TldD/E_cen_dom"/>
</dbReference>
<dbReference type="Pfam" id="PF01523">
    <property type="entry name" value="PmbA_TldD_1st"/>
    <property type="match status" value="1"/>
</dbReference>
<dbReference type="GO" id="GO:0006508">
    <property type="term" value="P:proteolysis"/>
    <property type="evidence" value="ECO:0007669"/>
    <property type="project" value="InterPro"/>
</dbReference>
<dbReference type="AlphaFoldDB" id="A0AAT9GUE7"/>
<gene>
    <name evidence="5" type="ORF">SJAV_24970</name>
</gene>
<dbReference type="PANTHER" id="PTHR43421:SF1">
    <property type="entry name" value="METALLOPROTEASE PMBA"/>
    <property type="match status" value="1"/>
</dbReference>
<evidence type="ECO:0000256" key="1">
    <source>
        <dbReference type="SAM" id="Coils"/>
    </source>
</evidence>
<dbReference type="InterPro" id="IPR002510">
    <property type="entry name" value="Metalloprtase-TldD/E_N"/>
</dbReference>
<dbReference type="InterPro" id="IPR035068">
    <property type="entry name" value="TldD/PmbA_N"/>
</dbReference>
<evidence type="ECO:0000313" key="5">
    <source>
        <dbReference type="EMBL" id="BFH74553.1"/>
    </source>
</evidence>
<dbReference type="SUPFAM" id="SSF111283">
    <property type="entry name" value="Putative modulator of DNA gyrase, PmbA/TldD"/>
    <property type="match status" value="1"/>
</dbReference>
<dbReference type="Gene3D" id="3.30.2290.10">
    <property type="entry name" value="PmbA/TldD superfamily"/>
    <property type="match status" value="1"/>
</dbReference>
<feature type="domain" description="Metalloprotease TldD/E central" evidence="4">
    <location>
        <begin position="102"/>
        <end position="180"/>
    </location>
</feature>
<dbReference type="GO" id="GO:0008237">
    <property type="term" value="F:metallopeptidase activity"/>
    <property type="evidence" value="ECO:0007669"/>
    <property type="project" value="InterPro"/>
</dbReference>
<dbReference type="EMBL" id="AP031322">
    <property type="protein sequence ID" value="BFH74553.1"/>
    <property type="molecule type" value="Genomic_DNA"/>
</dbReference>
<dbReference type="PANTHER" id="PTHR43421">
    <property type="entry name" value="METALLOPROTEASE PMBA"/>
    <property type="match status" value="1"/>
</dbReference>
<proteinExistence type="predicted"/>
<reference evidence="5" key="1">
    <citation type="submission" date="2024-03" db="EMBL/GenBank/DDBJ databases">
        <title>Complete genome sequence of Sulfurisphaera javensis strain KD-1.</title>
        <authorList>
            <person name="Sakai H."/>
            <person name="Nur N."/>
            <person name="Suwanto A."/>
            <person name="Kurosawa N."/>
        </authorList>
    </citation>
    <scope>NUCLEOTIDE SEQUENCE</scope>
    <source>
        <strain evidence="5">KD-1</strain>
    </source>
</reference>
<feature type="domain" description="Metalloprotease TldD/E C-terminal" evidence="3">
    <location>
        <begin position="209"/>
        <end position="408"/>
    </location>
</feature>
<evidence type="ECO:0000259" key="2">
    <source>
        <dbReference type="Pfam" id="PF01523"/>
    </source>
</evidence>
<dbReference type="Pfam" id="PF19289">
    <property type="entry name" value="PmbA_TldD_3rd"/>
    <property type="match status" value="1"/>
</dbReference>
<evidence type="ECO:0000259" key="4">
    <source>
        <dbReference type="Pfam" id="PF19290"/>
    </source>
</evidence>
<dbReference type="Pfam" id="PF19290">
    <property type="entry name" value="PmbA_TldD_2nd"/>
    <property type="match status" value="1"/>
</dbReference>
<feature type="coiled-coil region" evidence="1">
    <location>
        <begin position="173"/>
        <end position="200"/>
    </location>
</feature>
<dbReference type="KEGG" id="sjv:SJAV_24970"/>
<sequence length="409" mass="46280">MIIQRAKNQGFSAEIFMAELKEVQIKREKQYTNMYIFDKGYGIRVIKDGKLGFAYGNKLDNLLDLAIESLNASKEDKFNVIPSPEKVSINNLRFFSINEGEEKIKELLSFGSEIREHVNVVTEYYEAMNIKVKVVNTEGIDVEEERSLLSLSISFNVKSDKGISPEIYEYSSSRTLNLELEKLRNKILQTKEIYERDRLQLGQPLTEGIFTPKALSELFAPLFSHAISLENYIRGKTSLNEGEILNENLEIIDNPLITTAPYSRSFDAEGLPSKVNYLIKEGKVIQFLSNTYWSLKGNRENTHSATRSYATIPYIAPTILDINVKTKCESDGIIIDQVQGVHTSNFDTGEFSVVIPVAWNEKEGKAYRELNLSGNLKEFIKGIEGSCGEKEIYGNLRVSPIKVKGVNIL</sequence>
<dbReference type="InterPro" id="IPR045569">
    <property type="entry name" value="Metalloprtase-TldD/E_C"/>
</dbReference>
<organism evidence="5">
    <name type="scientific">Sulfurisphaera javensis</name>
    <dbReference type="NCBI Taxonomy" id="2049879"/>
    <lineage>
        <taxon>Archaea</taxon>
        <taxon>Thermoproteota</taxon>
        <taxon>Thermoprotei</taxon>
        <taxon>Sulfolobales</taxon>
        <taxon>Sulfolobaceae</taxon>
        <taxon>Sulfurisphaera</taxon>
    </lineage>
</organism>